<evidence type="ECO:0000256" key="3">
    <source>
        <dbReference type="ARBA" id="ARBA00012663"/>
    </source>
</evidence>
<protein>
    <recommendedName>
        <fullName evidence="3">beta-N-acetylhexosaminidase</fullName>
        <ecNumber evidence="3">3.2.1.52</ecNumber>
    </recommendedName>
</protein>
<dbReference type="InterPro" id="IPR050226">
    <property type="entry name" value="NagZ_Beta-hexosaminidase"/>
</dbReference>
<evidence type="ECO:0000259" key="7">
    <source>
        <dbReference type="Pfam" id="PF00933"/>
    </source>
</evidence>
<evidence type="ECO:0000256" key="4">
    <source>
        <dbReference type="ARBA" id="ARBA00022801"/>
    </source>
</evidence>
<dbReference type="PANTHER" id="PTHR30480:SF13">
    <property type="entry name" value="BETA-HEXOSAMINIDASE"/>
    <property type="match status" value="1"/>
</dbReference>
<dbReference type="RefSeq" id="WP_068706107.1">
    <property type="nucleotide sequence ID" value="NZ_MAKX01000035.1"/>
</dbReference>
<dbReference type="OrthoDB" id="9805821at2"/>
<proteinExistence type="inferred from homology"/>
<dbReference type="InterPro" id="IPR017853">
    <property type="entry name" value="GH"/>
</dbReference>
<reference evidence="8 9" key="1">
    <citation type="submission" date="2016-06" db="EMBL/GenBank/DDBJ databases">
        <title>Draft Genome Sequence of Tenacibaculum soleae UCD-KL19.</title>
        <authorList>
            <person name="Eisen J.A."/>
            <person name="Coil D.A."/>
            <person name="Lujan K.M."/>
        </authorList>
    </citation>
    <scope>NUCLEOTIDE SEQUENCE [LARGE SCALE GENOMIC DNA]</scope>
    <source>
        <strain evidence="8 9">UCD-KL19</strain>
    </source>
</reference>
<evidence type="ECO:0000313" key="9">
    <source>
        <dbReference type="Proteomes" id="UP000093186"/>
    </source>
</evidence>
<keyword evidence="5" id="KW-0326">Glycosidase</keyword>
<dbReference type="GO" id="GO:0005975">
    <property type="term" value="P:carbohydrate metabolic process"/>
    <property type="evidence" value="ECO:0007669"/>
    <property type="project" value="InterPro"/>
</dbReference>
<feature type="domain" description="Glycoside hydrolase family 3 N-terminal" evidence="7">
    <location>
        <begin position="45"/>
        <end position="360"/>
    </location>
</feature>
<organism evidence="8 9">
    <name type="scientific">Tenacibaculum soleae</name>
    <dbReference type="NCBI Taxonomy" id="447689"/>
    <lineage>
        <taxon>Bacteria</taxon>
        <taxon>Pseudomonadati</taxon>
        <taxon>Bacteroidota</taxon>
        <taxon>Flavobacteriia</taxon>
        <taxon>Flavobacteriales</taxon>
        <taxon>Flavobacteriaceae</taxon>
        <taxon>Tenacibaculum</taxon>
    </lineage>
</organism>
<dbReference type="SUPFAM" id="SSF52279">
    <property type="entry name" value="Beta-D-glucan exohydrolase, C-terminal domain"/>
    <property type="match status" value="1"/>
</dbReference>
<dbReference type="STRING" id="447689.BA195_12600"/>
<name>A0A1B9XX18_9FLAO</name>
<dbReference type="InterPro" id="IPR012338">
    <property type="entry name" value="Beta-lactam/transpept-like"/>
</dbReference>
<dbReference type="Gene3D" id="3.40.710.10">
    <property type="entry name" value="DD-peptidase/beta-lactamase superfamily"/>
    <property type="match status" value="1"/>
</dbReference>
<keyword evidence="4" id="KW-0378">Hydrolase</keyword>
<dbReference type="InterPro" id="IPR001764">
    <property type="entry name" value="Glyco_hydro_3_N"/>
</dbReference>
<evidence type="ECO:0000256" key="1">
    <source>
        <dbReference type="ARBA" id="ARBA00001231"/>
    </source>
</evidence>
<dbReference type="AlphaFoldDB" id="A0A1B9XX18"/>
<comment type="catalytic activity">
    <reaction evidence="1">
        <text>Hydrolysis of terminal non-reducing N-acetyl-D-hexosamine residues in N-acetyl-beta-D-hexosaminides.</text>
        <dbReference type="EC" id="3.2.1.52"/>
    </reaction>
</comment>
<keyword evidence="9" id="KW-1185">Reference proteome</keyword>
<dbReference type="InterPro" id="IPR036962">
    <property type="entry name" value="Glyco_hydro_3_N_sf"/>
</dbReference>
<evidence type="ECO:0000256" key="2">
    <source>
        <dbReference type="ARBA" id="ARBA00005336"/>
    </source>
</evidence>
<evidence type="ECO:0000259" key="6">
    <source>
        <dbReference type="Pfam" id="PF00144"/>
    </source>
</evidence>
<dbReference type="InterPro" id="IPR001466">
    <property type="entry name" value="Beta-lactam-related"/>
</dbReference>
<comment type="caution">
    <text evidence="8">The sequence shown here is derived from an EMBL/GenBank/DDBJ whole genome shotgun (WGS) entry which is preliminary data.</text>
</comment>
<feature type="domain" description="Beta-lactamase-related" evidence="6">
    <location>
        <begin position="593"/>
        <end position="947"/>
    </location>
</feature>
<dbReference type="PRINTS" id="PR00133">
    <property type="entry name" value="GLHYDRLASE3"/>
</dbReference>
<dbReference type="GO" id="GO:0004563">
    <property type="term" value="F:beta-N-acetylhexosaminidase activity"/>
    <property type="evidence" value="ECO:0007669"/>
    <property type="project" value="UniProtKB-EC"/>
</dbReference>
<sequence length="973" mass="109926">MKKIFIIIAIAFIQTLQSQQIDPLLAKDTENQKIWVDSIMNNMSIDEKIGQLFMIQAYSNKDKKHENFITNMLTKYHVGNVIFMQGTPEKQVALNNKYQSIAKVPLLVGFDGEWGLDMRLKNTYRFPWNMTLGAIQDNELLEATGKRIGEHCKRVGIHINFAPVVDINTNSKNPIIGNRSFGENKENVTQKAIAFTKGMQSVGVLANAKHFPGHGDTAADSHHTLPTINFNEQRLDSIELYPYKKIFKEGVASVMTAHLSIPALEPNKKLPSSLSKNVVTTLLQEKLGFKGLIITDGLNMKGAANYSTPAQIDVAAVLAGNDILLIPQDVPGSVRLLKKALTEGKLTEERLDYSVKKILKAKYLVGLNSYKSIETTNISKEINSPYDEVLHRKLIKNAITVVKNKEAILPIKNLKDKKIAYVALGGAKGGAFVKMLKNYTSVDVVSDKYLSVLSQKLKKYNLVIVGFHKSNKHPWKGYKFSNKNLVWLQEIAKNKKVILDVFTSPYSLLQVKSFENIEGVVVSYQNSKLSQELSAQALFGAFDMKGKLPVSIKNEFKEGTGIFVKETGVFQYTIPEEAGVSSEKLSIIDKRIDTILQEKMAPGGQIFVAKNGKVIYNKSFGYHTLAKKKAVRNSDIYDLASLTKILASLPMVMKAEEERKLSLYSSLGDVLPRYKDSNKDTLLIKELLSHYGRLRSWIPFYMNTRDEETGKNSVKYYRKKRTGNFNIKVARNLYLNKSYKDSIYKHIVDSEQRKRVGYKYSDLGYYMIKEIIEKKYKKPLNKLANDFFYSSLGANRTSYLPLRKFRKSEIVPTERDTYYRNQLVHGYVHDMGAAMLGGVGGHAGLFSNANDVGKIMQMYLQEGTYGGTRYLAAETVQKFNKRYYENKKVRRGLGFDKPQLNPKVKATCGCVSDKSFGHSGFTGTYTWADPATDIVYVFLSNRIYPTMRNRGLVKSNIRTKIQKDIQEAILMSE</sequence>
<dbReference type="EMBL" id="MAKX01000035">
    <property type="protein sequence ID" value="OCK42046.1"/>
    <property type="molecule type" value="Genomic_DNA"/>
</dbReference>
<comment type="similarity">
    <text evidence="2">Belongs to the glycosyl hydrolase 3 family.</text>
</comment>
<dbReference type="Proteomes" id="UP000093186">
    <property type="component" value="Unassembled WGS sequence"/>
</dbReference>
<dbReference type="GO" id="GO:0009254">
    <property type="term" value="P:peptidoglycan turnover"/>
    <property type="evidence" value="ECO:0007669"/>
    <property type="project" value="TreeGrafter"/>
</dbReference>
<dbReference type="SUPFAM" id="SSF56601">
    <property type="entry name" value="beta-lactamase/transpeptidase-like"/>
    <property type="match status" value="1"/>
</dbReference>
<dbReference type="Pfam" id="PF00144">
    <property type="entry name" value="Beta-lactamase"/>
    <property type="match status" value="1"/>
</dbReference>
<dbReference type="InterPro" id="IPR036881">
    <property type="entry name" value="Glyco_hydro_3_C_sf"/>
</dbReference>
<dbReference type="SUPFAM" id="SSF51445">
    <property type="entry name" value="(Trans)glycosidases"/>
    <property type="match status" value="1"/>
</dbReference>
<dbReference type="Pfam" id="PF00933">
    <property type="entry name" value="Glyco_hydro_3"/>
    <property type="match status" value="1"/>
</dbReference>
<dbReference type="PANTHER" id="PTHR30480">
    <property type="entry name" value="BETA-HEXOSAMINIDASE-RELATED"/>
    <property type="match status" value="1"/>
</dbReference>
<dbReference type="EC" id="3.2.1.52" evidence="3"/>
<dbReference type="Gene3D" id="3.20.20.300">
    <property type="entry name" value="Glycoside hydrolase, family 3, N-terminal domain"/>
    <property type="match status" value="1"/>
</dbReference>
<evidence type="ECO:0000313" key="8">
    <source>
        <dbReference type="EMBL" id="OCK42046.1"/>
    </source>
</evidence>
<evidence type="ECO:0000256" key="5">
    <source>
        <dbReference type="ARBA" id="ARBA00023295"/>
    </source>
</evidence>
<gene>
    <name evidence="8" type="ORF">BA195_12600</name>
</gene>
<accession>A0A1B9XX18</accession>